<comment type="similarity">
    <text evidence="1">Belongs to the LysR transcriptional regulatory family.</text>
</comment>
<evidence type="ECO:0000256" key="3">
    <source>
        <dbReference type="ARBA" id="ARBA00023125"/>
    </source>
</evidence>
<dbReference type="Gene3D" id="1.10.10.10">
    <property type="entry name" value="Winged helix-like DNA-binding domain superfamily/Winged helix DNA-binding domain"/>
    <property type="match status" value="1"/>
</dbReference>
<dbReference type="InterPro" id="IPR036390">
    <property type="entry name" value="WH_DNA-bd_sf"/>
</dbReference>
<evidence type="ECO:0000313" key="6">
    <source>
        <dbReference type="EMBL" id="MFC5769967.1"/>
    </source>
</evidence>
<dbReference type="PANTHER" id="PTHR30419">
    <property type="entry name" value="HTH-TYPE TRANSCRIPTIONAL REGULATOR YBHD"/>
    <property type="match status" value="1"/>
</dbReference>
<keyword evidence="2" id="KW-0805">Transcription regulation</keyword>
<dbReference type="InterPro" id="IPR000847">
    <property type="entry name" value="LysR_HTH_N"/>
</dbReference>
<dbReference type="PANTHER" id="PTHR30419:SF31">
    <property type="entry name" value="BLR3139 PROTEIN"/>
    <property type="match status" value="1"/>
</dbReference>
<protein>
    <submittedName>
        <fullName evidence="6">LysR substrate-binding domain-containing protein</fullName>
    </submittedName>
</protein>
<keyword evidence="3" id="KW-0238">DNA-binding</keyword>
<proteinExistence type="inferred from homology"/>
<dbReference type="Pfam" id="PF00126">
    <property type="entry name" value="HTH_1"/>
    <property type="match status" value="1"/>
</dbReference>
<name>A0ABW1ARN1_9RHOO</name>
<keyword evidence="4" id="KW-0804">Transcription</keyword>
<organism evidence="6 7">
    <name type="scientific">Thauera sinica</name>
    <dbReference type="NCBI Taxonomy" id="2665146"/>
    <lineage>
        <taxon>Bacteria</taxon>
        <taxon>Pseudomonadati</taxon>
        <taxon>Pseudomonadota</taxon>
        <taxon>Betaproteobacteria</taxon>
        <taxon>Rhodocyclales</taxon>
        <taxon>Zoogloeaceae</taxon>
        <taxon>Thauera</taxon>
    </lineage>
</organism>
<evidence type="ECO:0000256" key="1">
    <source>
        <dbReference type="ARBA" id="ARBA00009437"/>
    </source>
</evidence>
<dbReference type="InterPro" id="IPR005119">
    <property type="entry name" value="LysR_subst-bd"/>
</dbReference>
<evidence type="ECO:0000259" key="5">
    <source>
        <dbReference type="PROSITE" id="PS50931"/>
    </source>
</evidence>
<dbReference type="CDD" id="cd05466">
    <property type="entry name" value="PBP2_LTTR_substrate"/>
    <property type="match status" value="1"/>
</dbReference>
<dbReference type="EMBL" id="JBHSOG010000044">
    <property type="protein sequence ID" value="MFC5769967.1"/>
    <property type="molecule type" value="Genomic_DNA"/>
</dbReference>
<dbReference type="Proteomes" id="UP001595974">
    <property type="component" value="Unassembled WGS sequence"/>
</dbReference>
<evidence type="ECO:0000256" key="4">
    <source>
        <dbReference type="ARBA" id="ARBA00023163"/>
    </source>
</evidence>
<dbReference type="SUPFAM" id="SSF46785">
    <property type="entry name" value="Winged helix' DNA-binding domain"/>
    <property type="match status" value="1"/>
</dbReference>
<comment type="caution">
    <text evidence="6">The sequence shown here is derived from an EMBL/GenBank/DDBJ whole genome shotgun (WGS) entry which is preliminary data.</text>
</comment>
<sequence>MISRKYLYLIALARERHFGKAAASCHVSPSTLSTGIRDLEQELGVVLVERGQQFAGFTPEGECVVAHAKRAVADAEDLRQALDVMRGGLSGQLRVGVIPTALAVISALTAPFARSHPRVNIEVRSASTQTILAQLRSFELEAGILYVESGSAGDLHCLPIWEEDLAFLTRSGGPLAGRDEIEWHRAAQQPLCLLSRDMQNRQTIDRVFAELGCAPQISLETNSILSILAHVRAGPWGSILPSSVLELIGAPSGFHTLRLVAPAVKWHTGLVTLAREPRSTMISALFEQAGGLVGAF</sequence>
<keyword evidence="7" id="KW-1185">Reference proteome</keyword>
<dbReference type="InterPro" id="IPR050950">
    <property type="entry name" value="HTH-type_LysR_regulators"/>
</dbReference>
<dbReference type="Gene3D" id="3.40.190.290">
    <property type="match status" value="1"/>
</dbReference>
<dbReference type="PROSITE" id="PS50931">
    <property type="entry name" value="HTH_LYSR"/>
    <property type="match status" value="1"/>
</dbReference>
<gene>
    <name evidence="6" type="ORF">ACFPTN_11335</name>
</gene>
<evidence type="ECO:0000256" key="2">
    <source>
        <dbReference type="ARBA" id="ARBA00023015"/>
    </source>
</evidence>
<reference evidence="7" key="1">
    <citation type="journal article" date="2019" name="Int. J. Syst. Evol. Microbiol.">
        <title>The Global Catalogue of Microorganisms (GCM) 10K type strain sequencing project: providing services to taxonomists for standard genome sequencing and annotation.</title>
        <authorList>
            <consortium name="The Broad Institute Genomics Platform"/>
            <consortium name="The Broad Institute Genome Sequencing Center for Infectious Disease"/>
            <person name="Wu L."/>
            <person name="Ma J."/>
        </authorList>
    </citation>
    <scope>NUCLEOTIDE SEQUENCE [LARGE SCALE GENOMIC DNA]</scope>
    <source>
        <strain evidence="7">SHR3</strain>
    </source>
</reference>
<dbReference type="RefSeq" id="WP_096450326.1">
    <property type="nucleotide sequence ID" value="NZ_JBHSOG010000044.1"/>
</dbReference>
<dbReference type="InterPro" id="IPR036388">
    <property type="entry name" value="WH-like_DNA-bd_sf"/>
</dbReference>
<dbReference type="SUPFAM" id="SSF53850">
    <property type="entry name" value="Periplasmic binding protein-like II"/>
    <property type="match status" value="1"/>
</dbReference>
<accession>A0ABW1ARN1</accession>
<dbReference type="Pfam" id="PF03466">
    <property type="entry name" value="LysR_substrate"/>
    <property type="match status" value="1"/>
</dbReference>
<feature type="domain" description="HTH lysR-type" evidence="5">
    <location>
        <begin position="1"/>
        <end position="58"/>
    </location>
</feature>
<evidence type="ECO:0000313" key="7">
    <source>
        <dbReference type="Proteomes" id="UP001595974"/>
    </source>
</evidence>